<evidence type="ECO:0000313" key="1">
    <source>
        <dbReference type="EMBL" id="RIA88306.1"/>
    </source>
</evidence>
<evidence type="ECO:0000313" key="2">
    <source>
        <dbReference type="Proteomes" id="UP000265703"/>
    </source>
</evidence>
<reference evidence="1 2" key="1">
    <citation type="submission" date="2018-06" db="EMBL/GenBank/DDBJ databases">
        <title>Comparative genomics reveals the genomic features of Rhizophagus irregularis, R. cerebriforme, R. diaphanum and Gigaspora rosea, and their symbiotic lifestyle signature.</title>
        <authorList>
            <person name="Morin E."/>
            <person name="San Clemente H."/>
            <person name="Chen E.C.H."/>
            <person name="De La Providencia I."/>
            <person name="Hainaut M."/>
            <person name="Kuo A."/>
            <person name="Kohler A."/>
            <person name="Murat C."/>
            <person name="Tang N."/>
            <person name="Roy S."/>
            <person name="Loubradou J."/>
            <person name="Henrissat B."/>
            <person name="Grigoriev I.V."/>
            <person name="Corradi N."/>
            <person name="Roux C."/>
            <person name="Martin F.M."/>
        </authorList>
    </citation>
    <scope>NUCLEOTIDE SEQUENCE [LARGE SCALE GENOMIC DNA]</scope>
    <source>
        <strain evidence="1 2">DAOM 227022</strain>
    </source>
</reference>
<sequence length="139" mass="15840">MHSPEGLQENSIINNITNKYSFSLQIVGMPKFIEETGEYVCVKKAIFSKDGTIFNFMLRPPNNKSEVIESPLLAVSKPEVKRYNDTNNKITEAELKLKLVKKLFQKASIEEFDLSYLSETSSDIFSLKQIAPSYYSLCD</sequence>
<protein>
    <submittedName>
        <fullName evidence="1">Uncharacterized protein</fullName>
    </submittedName>
</protein>
<name>A0A397SUN0_9GLOM</name>
<dbReference type="OrthoDB" id="2347715at2759"/>
<proteinExistence type="predicted"/>
<dbReference type="AlphaFoldDB" id="A0A397SUN0"/>
<accession>A0A397SUN0</accession>
<dbReference type="EMBL" id="QKYT01000270">
    <property type="protein sequence ID" value="RIA88306.1"/>
    <property type="molecule type" value="Genomic_DNA"/>
</dbReference>
<keyword evidence="2" id="KW-1185">Reference proteome</keyword>
<gene>
    <name evidence="1" type="ORF">C1645_826570</name>
</gene>
<comment type="caution">
    <text evidence="1">The sequence shown here is derived from an EMBL/GenBank/DDBJ whole genome shotgun (WGS) entry which is preliminary data.</text>
</comment>
<organism evidence="1 2">
    <name type="scientific">Glomus cerebriforme</name>
    <dbReference type="NCBI Taxonomy" id="658196"/>
    <lineage>
        <taxon>Eukaryota</taxon>
        <taxon>Fungi</taxon>
        <taxon>Fungi incertae sedis</taxon>
        <taxon>Mucoromycota</taxon>
        <taxon>Glomeromycotina</taxon>
        <taxon>Glomeromycetes</taxon>
        <taxon>Glomerales</taxon>
        <taxon>Glomeraceae</taxon>
        <taxon>Glomus</taxon>
    </lineage>
</organism>
<dbReference type="Proteomes" id="UP000265703">
    <property type="component" value="Unassembled WGS sequence"/>
</dbReference>